<sequence>MKKNKKQLLLFLPYWILLAGFVIYLLISAIMLKIDGQIDQFNLFPLINQIFLIAPSYTTQLLLTLLSIGLFLNFYFVKRYLSKRSIELDHKEKRRNYLIIILTTIISLIVIFLINVMILFIKQNFYEIVHRHWNTKTPVYLENTKIIEYFYVYIFRLTYWFLLSFLLIKITNNFKKAILFTFVIILIYLISLVLGILFYQISHDRLTNYLIIVLSSIVFPEILNTLFSLSNITMTLNPLCNNIYLINLVYIPAFILFIVLIAKTKEKQFIFFKKVNYLKNK</sequence>
<evidence type="ECO:0000313" key="2">
    <source>
        <dbReference type="EMBL" id="AYN65206.1"/>
    </source>
</evidence>
<protein>
    <submittedName>
        <fullName evidence="2">Uncharacterized protein</fullName>
    </submittedName>
</protein>
<dbReference type="AlphaFoldDB" id="A0A454C993"/>
<keyword evidence="1" id="KW-0472">Membrane</keyword>
<dbReference type="EMBL" id="CP033021">
    <property type="protein sequence ID" value="AYN65206.1"/>
    <property type="molecule type" value="Genomic_DNA"/>
</dbReference>
<name>A0A454C993_METHO</name>
<evidence type="ECO:0000256" key="1">
    <source>
        <dbReference type="SAM" id="Phobius"/>
    </source>
</evidence>
<feature type="transmembrane region" description="Helical" evidence="1">
    <location>
        <begin position="97"/>
        <end position="121"/>
    </location>
</feature>
<feature type="transmembrane region" description="Helical" evidence="1">
    <location>
        <begin position="239"/>
        <end position="262"/>
    </location>
</feature>
<feature type="transmembrane region" description="Helical" evidence="1">
    <location>
        <begin position="150"/>
        <end position="170"/>
    </location>
</feature>
<feature type="transmembrane region" description="Helical" evidence="1">
    <location>
        <begin position="52"/>
        <end position="76"/>
    </location>
</feature>
<dbReference type="RefSeq" id="WP_036439237.1">
    <property type="nucleotide sequence ID" value="NZ_CP033021.1"/>
</dbReference>
<evidence type="ECO:0000313" key="3">
    <source>
        <dbReference type="Proteomes" id="UP000029712"/>
    </source>
</evidence>
<feature type="transmembrane region" description="Helical" evidence="1">
    <location>
        <begin position="177"/>
        <end position="201"/>
    </location>
</feature>
<feature type="transmembrane region" description="Helical" evidence="1">
    <location>
        <begin position="12"/>
        <end position="32"/>
    </location>
</feature>
<dbReference type="OrthoDB" id="405012at2"/>
<reference evidence="2 3" key="1">
    <citation type="submission" date="2014-08" db="EMBL/GenBank/DDBJ databases">
        <authorList>
            <person name="Kuleshov K."/>
            <person name="Dedkov V."/>
            <person name="Markelov M."/>
            <person name="Pimkina E."/>
        </authorList>
    </citation>
    <scope>NUCLEOTIDE SEQUENCE [LARGE SCALE GENOMIC DNA]</scope>
    <source>
        <strain evidence="3">TOA</strain>
    </source>
</reference>
<keyword evidence="1" id="KW-1133">Transmembrane helix</keyword>
<keyword evidence="1" id="KW-0812">Transmembrane</keyword>
<dbReference type="Proteomes" id="UP000029712">
    <property type="component" value="Chromosome"/>
</dbReference>
<organism evidence="2 3">
    <name type="scientific">Metamycoplasma hominis</name>
    <name type="common">Mycoplasma hominis</name>
    <dbReference type="NCBI Taxonomy" id="2098"/>
    <lineage>
        <taxon>Bacteria</taxon>
        <taxon>Bacillati</taxon>
        <taxon>Mycoplasmatota</taxon>
        <taxon>Mycoplasmoidales</taxon>
        <taxon>Metamycoplasmataceae</taxon>
        <taxon>Metamycoplasma</taxon>
    </lineage>
</organism>
<reference evidence="2 3" key="2">
    <citation type="submission" date="2018-10" db="EMBL/GenBank/DDBJ databases">
        <title>Detection and isolation of Mycoplasma hominis as a predominant microorganism from pelvic cavity of patient with salpingitis and tubo-ovarian abscess.</title>
        <authorList>
            <person name="Guschin A.E."/>
            <person name="Khayrullina G.A."/>
            <person name="Rakovskaya I.V."/>
            <person name="Shelenkov A.A."/>
            <person name="Shagin D.A."/>
        </authorList>
    </citation>
    <scope>NUCLEOTIDE SEQUENCE [LARGE SCALE GENOMIC DNA]</scope>
    <source>
        <strain evidence="3">TOA</strain>
    </source>
</reference>
<accession>A0A454C993</accession>
<gene>
    <name evidence="2" type="ORF">KN71_000540</name>
</gene>
<feature type="transmembrane region" description="Helical" evidence="1">
    <location>
        <begin position="207"/>
        <end position="227"/>
    </location>
</feature>
<proteinExistence type="predicted"/>